<gene>
    <name evidence="1" type="ORF">EGYM00163_LOCUS3772</name>
</gene>
<name>A0A7S4CBP8_9EUGL</name>
<dbReference type="EMBL" id="HBJA01011955">
    <property type="protein sequence ID" value="CAE0792656.1"/>
    <property type="molecule type" value="Transcribed_RNA"/>
</dbReference>
<evidence type="ECO:0000313" key="1">
    <source>
        <dbReference type="EMBL" id="CAE0792656.1"/>
    </source>
</evidence>
<reference evidence="1" key="1">
    <citation type="submission" date="2021-01" db="EMBL/GenBank/DDBJ databases">
        <authorList>
            <person name="Corre E."/>
            <person name="Pelletier E."/>
            <person name="Niang G."/>
            <person name="Scheremetjew M."/>
            <person name="Finn R."/>
            <person name="Kale V."/>
            <person name="Holt S."/>
            <person name="Cochrane G."/>
            <person name="Meng A."/>
            <person name="Brown T."/>
            <person name="Cohen L."/>
        </authorList>
    </citation>
    <scope>NUCLEOTIDE SEQUENCE</scope>
    <source>
        <strain evidence="1">CCMP1594</strain>
    </source>
</reference>
<dbReference type="AlphaFoldDB" id="A0A7S4CBP8"/>
<accession>A0A7S4CBP8</accession>
<sequence length="110" mass="12222">MLYQETQTICAGQGQGKKHVGAVHCPFLHQSTLHNPKCLEQQGVQNAGEAHCIALWGTSRWSSPLRQRKNHEGNGATNKSLLCAAMPWMLSEPGLVEMFQCAVRMHRTEP</sequence>
<protein>
    <submittedName>
        <fullName evidence="1">Uncharacterized protein</fullName>
    </submittedName>
</protein>
<proteinExistence type="predicted"/>
<organism evidence="1">
    <name type="scientific">Eutreptiella gymnastica</name>
    <dbReference type="NCBI Taxonomy" id="73025"/>
    <lineage>
        <taxon>Eukaryota</taxon>
        <taxon>Discoba</taxon>
        <taxon>Euglenozoa</taxon>
        <taxon>Euglenida</taxon>
        <taxon>Spirocuta</taxon>
        <taxon>Euglenophyceae</taxon>
        <taxon>Eutreptiales</taxon>
        <taxon>Eutreptiaceae</taxon>
        <taxon>Eutreptiella</taxon>
    </lineage>
</organism>